<feature type="compositionally biased region" description="Polar residues" evidence="2">
    <location>
        <begin position="92"/>
        <end position="122"/>
    </location>
</feature>
<protein>
    <submittedName>
        <fullName evidence="3">Uncharacterized protein</fullName>
    </submittedName>
</protein>
<feature type="region of interest" description="Disordered" evidence="2">
    <location>
        <begin position="576"/>
        <end position="607"/>
    </location>
</feature>
<dbReference type="AlphaFoldDB" id="A0A4U0XVN0"/>
<evidence type="ECO:0000313" key="3">
    <source>
        <dbReference type="EMBL" id="TKA80807.1"/>
    </source>
</evidence>
<evidence type="ECO:0000313" key="4">
    <source>
        <dbReference type="Proteomes" id="UP000309340"/>
    </source>
</evidence>
<reference evidence="3 4" key="1">
    <citation type="submission" date="2017-03" db="EMBL/GenBank/DDBJ databases">
        <title>Genomes of endolithic fungi from Antarctica.</title>
        <authorList>
            <person name="Coleine C."/>
            <person name="Masonjones S."/>
            <person name="Stajich J.E."/>
        </authorList>
    </citation>
    <scope>NUCLEOTIDE SEQUENCE [LARGE SCALE GENOMIC DNA]</scope>
    <source>
        <strain evidence="3 4">CCFEE 5184</strain>
    </source>
</reference>
<dbReference type="OrthoDB" id="3438382at2759"/>
<feature type="compositionally biased region" description="Low complexity" evidence="2">
    <location>
        <begin position="45"/>
        <end position="54"/>
    </location>
</feature>
<dbReference type="STRING" id="329884.A0A4U0XVN0"/>
<feature type="compositionally biased region" description="Pro residues" evidence="2">
    <location>
        <begin position="580"/>
        <end position="592"/>
    </location>
</feature>
<gene>
    <name evidence="3" type="ORF">B0A55_01609</name>
</gene>
<dbReference type="Proteomes" id="UP000309340">
    <property type="component" value="Unassembled WGS sequence"/>
</dbReference>
<feature type="compositionally biased region" description="Pro residues" evidence="2">
    <location>
        <begin position="125"/>
        <end position="135"/>
    </location>
</feature>
<dbReference type="Gene3D" id="1.20.5.1700">
    <property type="match status" value="1"/>
</dbReference>
<accession>A0A4U0XVN0</accession>
<evidence type="ECO:0000256" key="2">
    <source>
        <dbReference type="SAM" id="MobiDB-lite"/>
    </source>
</evidence>
<sequence length="953" mass="103396">MDPRKADYQAGRGKRVASRSPDRSKGHKLAKANPPGGSSTPVYSKPPSRASSSSNGTGRQTMQPPSAADARGASAQLQTDLRRESGMLFVNSPDSLGSKRSQYEDATSGRSTPLSVGGTMTRQGVPPPPPPPPPMTLANAEADPLNPIESILMQFNHFGTNITKLSQSQSQWEARLKRADLEHESMAKNYAAFPQLREQKTAAQKYAQEQLRLLSKDLEEQTEAQRAVVRDIATLLQSAEVKPSTLTATDTSAALAEEMQQLRTDMAKMKSDIAASASAEQLELLSVQTGRMSSTVTASASHGEVQQLRAQIAKIESKAVNAPAYALAQELQQLRTQVNRLEPDVADAKKKASQAVCAAGQTPKFQGDIKRLQDTDANRKREVDALRSDVQRIKDRGSSREAENMPQLASDIQELQVSNTARRSEVDVLRSEFPSATDRMTKQEAKINVVDVKDLASNVETIRGRLDAFDKFVMGEGGEHSNAPLNNQSSLVRKVEQALEATKTLEQEIARLHADLHEDGKPSLVKRVKKHDMMLNDLANDVKDLDEPHGPLNKRVKSLGKLVDILSKDVKEKAAIAPPSGLPVPAPSPTSPAPQSAADPSNAGGSSADLRAYAERLQRIERLSEEFDTKLNDALKEADEFQDKRDEAVVADMGEKLDTFTAESTAALHAAITAAKEDVAGWRSEDTEALNKSLAEVKTVTNELATKIAAVQADIRGDVQKALRNVRASHDTLTANLALKSDKDFVVPTLDLLKKSIDEVRAAAKTSRTPTPCPGRRAASSLPHDTFPPTTTMANGFHPQVNGSSPKVNGYAPTDVAPPVAEALWEKLNGLTNITNQLRSRFDNLTTDDMVAKMLDQFASVWPHAKRYEDSFTTLQAHLAGFGGQVVEIRAQMQQAVERSEAAKDLPGKFETALMGFEMLKASVRAVEERVAESQGTVNALKEVVEETLLAKG</sequence>
<feature type="region of interest" description="Disordered" evidence="2">
    <location>
        <begin position="1"/>
        <end position="139"/>
    </location>
</feature>
<keyword evidence="1" id="KW-0175">Coiled coil</keyword>
<feature type="coiled-coil region" evidence="1">
    <location>
        <begin position="617"/>
        <end position="651"/>
    </location>
</feature>
<feature type="region of interest" description="Disordered" evidence="2">
    <location>
        <begin position="762"/>
        <end position="806"/>
    </location>
</feature>
<evidence type="ECO:0000256" key="1">
    <source>
        <dbReference type="SAM" id="Coils"/>
    </source>
</evidence>
<comment type="caution">
    <text evidence="3">The sequence shown here is derived from an EMBL/GenBank/DDBJ whole genome shotgun (WGS) entry which is preliminary data.</text>
</comment>
<feature type="compositionally biased region" description="Polar residues" evidence="2">
    <location>
        <begin position="55"/>
        <end position="64"/>
    </location>
</feature>
<keyword evidence="4" id="KW-1185">Reference proteome</keyword>
<dbReference type="EMBL" id="NAJQ01000063">
    <property type="protein sequence ID" value="TKA80807.1"/>
    <property type="molecule type" value="Genomic_DNA"/>
</dbReference>
<name>A0A4U0XVN0_9PEZI</name>
<proteinExistence type="predicted"/>
<organism evidence="3 4">
    <name type="scientific">Friedmanniomyces simplex</name>
    <dbReference type="NCBI Taxonomy" id="329884"/>
    <lineage>
        <taxon>Eukaryota</taxon>
        <taxon>Fungi</taxon>
        <taxon>Dikarya</taxon>
        <taxon>Ascomycota</taxon>
        <taxon>Pezizomycotina</taxon>
        <taxon>Dothideomycetes</taxon>
        <taxon>Dothideomycetidae</taxon>
        <taxon>Mycosphaerellales</taxon>
        <taxon>Teratosphaeriaceae</taxon>
        <taxon>Friedmanniomyces</taxon>
    </lineage>
</organism>